<name>A0A9P9W962_9PEZI</name>
<feature type="region of interest" description="Disordered" evidence="1">
    <location>
        <begin position="302"/>
        <end position="361"/>
    </location>
</feature>
<evidence type="ECO:0000313" key="3">
    <source>
        <dbReference type="Proteomes" id="UP000829685"/>
    </source>
</evidence>
<dbReference type="AlphaFoldDB" id="A0A9P9W962"/>
<proteinExistence type="predicted"/>
<keyword evidence="3" id="KW-1185">Reference proteome</keyword>
<evidence type="ECO:0000313" key="2">
    <source>
        <dbReference type="EMBL" id="KAI1850776.1"/>
    </source>
</evidence>
<accession>A0A9P9W962</accession>
<organism evidence="2 3">
    <name type="scientific">Neoarthrinium moseri</name>
    <dbReference type="NCBI Taxonomy" id="1658444"/>
    <lineage>
        <taxon>Eukaryota</taxon>
        <taxon>Fungi</taxon>
        <taxon>Dikarya</taxon>
        <taxon>Ascomycota</taxon>
        <taxon>Pezizomycotina</taxon>
        <taxon>Sordariomycetes</taxon>
        <taxon>Xylariomycetidae</taxon>
        <taxon>Amphisphaeriales</taxon>
        <taxon>Apiosporaceae</taxon>
        <taxon>Neoarthrinium</taxon>
    </lineage>
</organism>
<sequence>MTEDQLIEDIIHHQDTGRMIGVPEETGVPEVTRLTITTKAHMTGTVTIQTVATTITTTINAGLYPYVTHRGVTVPVVNAHMAALLKIKEMSIDTHEIDARRLKELSVHPLPNLLKLFQEYINSGRFHLVTPVPENRNLIWHDHCKQYHAPEFCRGPLVKGLLAVCPYCGGVDHLVDGCFYIHFFVPEEQKQNLLVFLIVVARQGIARVATKISMDHIQINTCPDATRPPLKVPYWQRFDYRLLAQPWREANRLPFDTTLHQYGRTGPPATRGEYKHLWNPGSANAAPPYDSAWTVFENEHVRDKRNPNPRPPRSLMPHFDSLVTRTFPPVPPQASAHRQQPTQDQRRPAQAEYGKKRRGWQYHRDQKEATCLREGQEVLKGVLDTTVVAQERQREEQARIHARQNASGRSSMFGGVQVSGVSSQPAQMLAAARQDINDRRQQRGQSVVFGGGPVSGVFTQPASQLKPEAAGFQPSGSLQANVALPLKERITRLDDEIKEEVTEDDAAGGDMAVDAMSIFDEYDQLPQRQPMIKVEVPES</sequence>
<evidence type="ECO:0000256" key="1">
    <source>
        <dbReference type="SAM" id="MobiDB-lite"/>
    </source>
</evidence>
<dbReference type="Proteomes" id="UP000829685">
    <property type="component" value="Unassembled WGS sequence"/>
</dbReference>
<dbReference type="EMBL" id="JAFIMR010000068">
    <property type="protein sequence ID" value="KAI1850776.1"/>
    <property type="molecule type" value="Genomic_DNA"/>
</dbReference>
<protein>
    <submittedName>
        <fullName evidence="2">Uncharacterized protein</fullName>
    </submittedName>
</protein>
<reference evidence="2" key="1">
    <citation type="submission" date="2021-03" db="EMBL/GenBank/DDBJ databases">
        <title>Revisited historic fungal species revealed as producer of novel bioactive compounds through whole genome sequencing and comparative genomics.</title>
        <authorList>
            <person name="Vignolle G.A."/>
            <person name="Hochenegger N."/>
            <person name="Mach R.L."/>
            <person name="Mach-Aigner A.R."/>
            <person name="Javad Rahimi M."/>
            <person name="Salim K.A."/>
            <person name="Chan C.M."/>
            <person name="Lim L.B.L."/>
            <person name="Cai F."/>
            <person name="Druzhinina I.S."/>
            <person name="U'Ren J.M."/>
            <person name="Derntl C."/>
        </authorList>
    </citation>
    <scope>NUCLEOTIDE SEQUENCE</scope>
    <source>
        <strain evidence="2">TUCIM 5799</strain>
    </source>
</reference>
<comment type="caution">
    <text evidence="2">The sequence shown here is derived from an EMBL/GenBank/DDBJ whole genome shotgun (WGS) entry which is preliminary data.</text>
</comment>
<gene>
    <name evidence="2" type="ORF">JX265_013339</name>
</gene>